<evidence type="ECO:0000313" key="2">
    <source>
        <dbReference type="Proteomes" id="UP000183639"/>
    </source>
</evidence>
<dbReference type="RefSeq" id="WP_075442377.1">
    <property type="nucleotide sequence ID" value="NZ_FOQK01000004.1"/>
</dbReference>
<protein>
    <submittedName>
        <fullName evidence="1">Transcriptional regulator, AbiEi antitoxin, Type IV TA system</fullName>
    </submittedName>
</protein>
<dbReference type="EMBL" id="FOQK01000004">
    <property type="protein sequence ID" value="SFH76679.1"/>
    <property type="molecule type" value="Genomic_DNA"/>
</dbReference>
<organism evidence="1 2">
    <name type="scientific">Selenomonas ruminantium</name>
    <dbReference type="NCBI Taxonomy" id="971"/>
    <lineage>
        <taxon>Bacteria</taxon>
        <taxon>Bacillati</taxon>
        <taxon>Bacillota</taxon>
        <taxon>Negativicutes</taxon>
        <taxon>Selenomonadales</taxon>
        <taxon>Selenomonadaceae</taxon>
        <taxon>Selenomonas</taxon>
    </lineage>
</organism>
<accession>A0A1I3CR05</accession>
<proteinExistence type="predicted"/>
<evidence type="ECO:0000313" key="1">
    <source>
        <dbReference type="EMBL" id="SFH76679.1"/>
    </source>
</evidence>
<gene>
    <name evidence="1" type="ORF">SAMN04487861_10469</name>
</gene>
<dbReference type="AlphaFoldDB" id="A0A1I3CR05"/>
<name>A0A1I3CR05_SELRU</name>
<sequence length="194" mass="22460">MIRTTYDLLDSFSGYANPDMKIKRMVQEGNLFRLRRGLYVTTAKISSYLVAGVIYGPSYISFETALSRYGLIPERVYACTSATFRKNRSKIYKNDLGVFTYRDIPAAAFPLGVKCERENDMFYAIASPEKALCDMLYVQKPVYSQKALRELLFADLRIDEEAFAQLNRQELQQLMPRYRRRTLNLLGELLDKGR</sequence>
<dbReference type="Proteomes" id="UP000183639">
    <property type="component" value="Unassembled WGS sequence"/>
</dbReference>
<dbReference type="OrthoDB" id="191172at2"/>
<reference evidence="1 2" key="1">
    <citation type="submission" date="2016-10" db="EMBL/GenBank/DDBJ databases">
        <authorList>
            <person name="de Groot N.N."/>
        </authorList>
    </citation>
    <scope>NUCLEOTIDE SEQUENCE [LARGE SCALE GENOMIC DNA]</scope>
    <source>
        <strain evidence="1 2">Z108</strain>
    </source>
</reference>